<gene>
    <name evidence="2" type="ORF">OH76DRAFT_1395079</name>
</gene>
<sequence>MYTSRPTYGSPPPELSNNPFIDHPANAMARFPDITGSDDPSSAQYTAWLNKPSTSAISTNNSGYYGNASSPQGYGSGYQQQPQATGWGQGSGFSQPQQQQPYNQAFSPPPVQPQPSGMPFQPSSSFGQQLSAHVNGAYTGMPQAPQQQYTGYTQSLQYGQGYQQGYPGQQPQQQQQQPPQYLSEFDPYAGGQNGAAPTPGGAQTPAGSGFRPQHPREYVQAHKAELESWDSYSWKQVQNSFEELKRAWEIRKGELEARLRALGGAGLFSGGGYGGGMYGGAAQQYAQLENMAKEAGLHVDSIAASSFQMQEVFSGYRQSGDIASKRRVREAINAALASLPDWPQPMQF</sequence>
<feature type="compositionally biased region" description="Low complexity" evidence="1">
    <location>
        <begin position="194"/>
        <end position="207"/>
    </location>
</feature>
<dbReference type="OrthoDB" id="3253876at2759"/>
<protein>
    <submittedName>
        <fullName evidence="2">Uncharacterized protein</fullName>
    </submittedName>
</protein>
<feature type="region of interest" description="Disordered" evidence="1">
    <location>
        <begin position="160"/>
        <end position="213"/>
    </location>
</feature>
<organism evidence="2 3">
    <name type="scientific">Lentinus brumalis</name>
    <dbReference type="NCBI Taxonomy" id="2498619"/>
    <lineage>
        <taxon>Eukaryota</taxon>
        <taxon>Fungi</taxon>
        <taxon>Dikarya</taxon>
        <taxon>Basidiomycota</taxon>
        <taxon>Agaricomycotina</taxon>
        <taxon>Agaricomycetes</taxon>
        <taxon>Polyporales</taxon>
        <taxon>Polyporaceae</taxon>
        <taxon>Lentinus</taxon>
    </lineage>
</organism>
<proteinExistence type="predicted"/>
<evidence type="ECO:0000313" key="3">
    <source>
        <dbReference type="Proteomes" id="UP000256964"/>
    </source>
</evidence>
<feature type="compositionally biased region" description="Low complexity" evidence="1">
    <location>
        <begin position="69"/>
        <end position="83"/>
    </location>
</feature>
<evidence type="ECO:0000256" key="1">
    <source>
        <dbReference type="SAM" id="MobiDB-lite"/>
    </source>
</evidence>
<dbReference type="AlphaFoldDB" id="A0A371DXQ7"/>
<accession>A0A371DXQ7</accession>
<dbReference type="STRING" id="139420.A0A371DXQ7"/>
<keyword evidence="3" id="KW-1185">Reference proteome</keyword>
<dbReference type="Proteomes" id="UP000256964">
    <property type="component" value="Unassembled WGS sequence"/>
</dbReference>
<feature type="compositionally biased region" description="Low complexity" evidence="1">
    <location>
        <begin position="160"/>
        <end position="183"/>
    </location>
</feature>
<evidence type="ECO:0000313" key="2">
    <source>
        <dbReference type="EMBL" id="RDX57278.1"/>
    </source>
</evidence>
<reference evidence="2 3" key="1">
    <citation type="journal article" date="2018" name="Biotechnol. Biofuels">
        <title>Integrative visual omics of the white-rot fungus Polyporus brumalis exposes the biotechnological potential of its oxidative enzymes for delignifying raw plant biomass.</title>
        <authorList>
            <person name="Miyauchi S."/>
            <person name="Rancon A."/>
            <person name="Drula E."/>
            <person name="Hage H."/>
            <person name="Chaduli D."/>
            <person name="Favel A."/>
            <person name="Grisel S."/>
            <person name="Henrissat B."/>
            <person name="Herpoel-Gimbert I."/>
            <person name="Ruiz-Duenas F.J."/>
            <person name="Chevret D."/>
            <person name="Hainaut M."/>
            <person name="Lin J."/>
            <person name="Wang M."/>
            <person name="Pangilinan J."/>
            <person name="Lipzen A."/>
            <person name="Lesage-Meessen L."/>
            <person name="Navarro D."/>
            <person name="Riley R."/>
            <person name="Grigoriev I.V."/>
            <person name="Zhou S."/>
            <person name="Raouche S."/>
            <person name="Rosso M.N."/>
        </authorList>
    </citation>
    <scope>NUCLEOTIDE SEQUENCE [LARGE SCALE GENOMIC DNA]</scope>
    <source>
        <strain evidence="2 3">BRFM 1820</strain>
    </source>
</reference>
<feature type="compositionally biased region" description="Low complexity" evidence="1">
    <location>
        <begin position="92"/>
        <end position="106"/>
    </location>
</feature>
<feature type="region of interest" description="Disordered" evidence="1">
    <location>
        <begin position="1"/>
        <end position="128"/>
    </location>
</feature>
<dbReference type="EMBL" id="KZ857379">
    <property type="protein sequence ID" value="RDX57278.1"/>
    <property type="molecule type" value="Genomic_DNA"/>
</dbReference>
<feature type="compositionally biased region" description="Polar residues" evidence="1">
    <location>
        <begin position="38"/>
        <end position="68"/>
    </location>
</feature>
<name>A0A371DXQ7_9APHY</name>